<protein>
    <submittedName>
        <fullName evidence="1">DUF3558 family protein</fullName>
    </submittedName>
</protein>
<dbReference type="Pfam" id="PF12079">
    <property type="entry name" value="DUF3558"/>
    <property type="match status" value="1"/>
</dbReference>
<dbReference type="KEGG" id="nec:KGD82_19860"/>
<gene>
    <name evidence="1" type="ORF">KGD82_19860</name>
</gene>
<evidence type="ECO:0000313" key="2">
    <source>
        <dbReference type="Proteomes" id="UP000682416"/>
    </source>
</evidence>
<dbReference type="InterPro" id="IPR024520">
    <property type="entry name" value="DUF3558"/>
</dbReference>
<dbReference type="EMBL" id="CP074402">
    <property type="protein sequence ID" value="QVJ00752.1"/>
    <property type="molecule type" value="Genomic_DNA"/>
</dbReference>
<evidence type="ECO:0000313" key="1">
    <source>
        <dbReference type="EMBL" id="QVJ00752.1"/>
    </source>
</evidence>
<proteinExistence type="predicted"/>
<name>A0A975L8P1_9ACTN</name>
<sequence length="165" mass="17701">MRARTAVVAAFLLTGCAVELEERDSIRQFEVSALDPTSAHPCDLLPDPAAVDLGILDEEGEGSPQSDANCFYTNRVDASVDLRVEVHEERDAVESTVATAFSGPEDEEFVSVEGYPGVTLEFPDSCDLTVAVSDEHSFYVQVSADEACELAVGVARTAIDNARET</sequence>
<reference evidence="1" key="1">
    <citation type="submission" date="2021-05" db="EMBL/GenBank/DDBJ databases">
        <authorList>
            <person name="Kaiqin L."/>
            <person name="Jian G."/>
        </authorList>
    </citation>
    <scope>NUCLEOTIDE SEQUENCE</scope>
    <source>
        <strain evidence="1">HDS5</strain>
    </source>
</reference>
<keyword evidence="2" id="KW-1185">Reference proteome</keyword>
<organism evidence="1 2">
    <name type="scientific">Nocardiopsis eucommiae</name>
    <dbReference type="NCBI Taxonomy" id="2831970"/>
    <lineage>
        <taxon>Bacteria</taxon>
        <taxon>Bacillati</taxon>
        <taxon>Actinomycetota</taxon>
        <taxon>Actinomycetes</taxon>
        <taxon>Streptosporangiales</taxon>
        <taxon>Nocardiopsidaceae</taxon>
        <taxon>Nocardiopsis</taxon>
    </lineage>
</organism>
<dbReference type="AlphaFoldDB" id="A0A975L8P1"/>
<dbReference type="Proteomes" id="UP000682416">
    <property type="component" value="Chromosome"/>
</dbReference>
<dbReference type="PROSITE" id="PS51257">
    <property type="entry name" value="PROKAR_LIPOPROTEIN"/>
    <property type="match status" value="1"/>
</dbReference>
<accession>A0A975L8P1</accession>